<accession>A0ACC2NZE5</accession>
<evidence type="ECO:0000313" key="1">
    <source>
        <dbReference type="EMBL" id="KAJ8675956.1"/>
    </source>
</evidence>
<organism evidence="1 2">
    <name type="scientific">Eretmocerus hayati</name>
    <dbReference type="NCBI Taxonomy" id="131215"/>
    <lineage>
        <taxon>Eukaryota</taxon>
        <taxon>Metazoa</taxon>
        <taxon>Ecdysozoa</taxon>
        <taxon>Arthropoda</taxon>
        <taxon>Hexapoda</taxon>
        <taxon>Insecta</taxon>
        <taxon>Pterygota</taxon>
        <taxon>Neoptera</taxon>
        <taxon>Endopterygota</taxon>
        <taxon>Hymenoptera</taxon>
        <taxon>Apocrita</taxon>
        <taxon>Proctotrupomorpha</taxon>
        <taxon>Chalcidoidea</taxon>
        <taxon>Aphelinidae</taxon>
        <taxon>Aphelininae</taxon>
        <taxon>Eretmocerus</taxon>
    </lineage>
</organism>
<sequence>MLERTSDGILRAAKVGDLGTLRHLHSRGYSLLSIDASGQTALHLASHMGFRDVVRYLIACAPSTILNMADNDKSSSESKTYIHVGTGSVGTGNQIDDVSHGGWKAR</sequence>
<evidence type="ECO:0000313" key="2">
    <source>
        <dbReference type="Proteomes" id="UP001239111"/>
    </source>
</evidence>
<protein>
    <submittedName>
        <fullName evidence="1">Uncharacterized protein</fullName>
    </submittedName>
</protein>
<name>A0ACC2NZE5_9HYME</name>
<comment type="caution">
    <text evidence="1">The sequence shown here is derived from an EMBL/GenBank/DDBJ whole genome shotgun (WGS) entry which is preliminary data.</text>
</comment>
<reference evidence="1" key="1">
    <citation type="submission" date="2023-04" db="EMBL/GenBank/DDBJ databases">
        <title>A chromosome-level genome assembly of the parasitoid wasp Eretmocerus hayati.</title>
        <authorList>
            <person name="Zhong Y."/>
            <person name="Liu S."/>
            <person name="Liu Y."/>
        </authorList>
    </citation>
    <scope>NUCLEOTIDE SEQUENCE</scope>
    <source>
        <strain evidence="1">ZJU_SS_LIU_2023</strain>
    </source>
</reference>
<gene>
    <name evidence="1" type="ORF">QAD02_011742</name>
</gene>
<proteinExistence type="predicted"/>
<dbReference type="Proteomes" id="UP001239111">
    <property type="component" value="Chromosome 2"/>
</dbReference>
<keyword evidence="2" id="KW-1185">Reference proteome</keyword>
<dbReference type="EMBL" id="CM056742">
    <property type="protein sequence ID" value="KAJ8675956.1"/>
    <property type="molecule type" value="Genomic_DNA"/>
</dbReference>